<accession>A0A8S5Q1Q0</accession>
<protein>
    <submittedName>
        <fullName evidence="2">Uncharacterized protein</fullName>
    </submittedName>
</protein>
<feature type="transmembrane region" description="Helical" evidence="1">
    <location>
        <begin position="6"/>
        <end position="24"/>
    </location>
</feature>
<evidence type="ECO:0000256" key="1">
    <source>
        <dbReference type="SAM" id="Phobius"/>
    </source>
</evidence>
<keyword evidence="1" id="KW-1133">Transmembrane helix</keyword>
<evidence type="ECO:0000313" key="2">
    <source>
        <dbReference type="EMBL" id="DAE13255.1"/>
    </source>
</evidence>
<organism evidence="2">
    <name type="scientific">Siphoviridae sp. ctLqe90</name>
    <dbReference type="NCBI Taxonomy" id="2825456"/>
    <lineage>
        <taxon>Viruses</taxon>
        <taxon>Duplodnaviria</taxon>
        <taxon>Heunggongvirae</taxon>
        <taxon>Uroviricota</taxon>
        <taxon>Caudoviricetes</taxon>
    </lineage>
</organism>
<reference evidence="2" key="1">
    <citation type="journal article" date="2021" name="Proc. Natl. Acad. Sci. U.S.A.">
        <title>A Catalog of Tens of Thousands of Viruses from Human Metagenomes Reveals Hidden Associations with Chronic Diseases.</title>
        <authorList>
            <person name="Tisza M.J."/>
            <person name="Buck C.B."/>
        </authorList>
    </citation>
    <scope>NUCLEOTIDE SEQUENCE</scope>
    <source>
        <strain evidence="2">CtLqe90</strain>
    </source>
</reference>
<name>A0A8S5Q1Q0_9CAUD</name>
<keyword evidence="1" id="KW-0472">Membrane</keyword>
<feature type="transmembrane region" description="Helical" evidence="1">
    <location>
        <begin position="31"/>
        <end position="50"/>
    </location>
</feature>
<proteinExistence type="predicted"/>
<dbReference type="EMBL" id="BK015564">
    <property type="protein sequence ID" value="DAE13255.1"/>
    <property type="molecule type" value="Genomic_DNA"/>
</dbReference>
<keyword evidence="1" id="KW-0812">Transmembrane</keyword>
<sequence>MSSDYILLLFKIIGWTSILMLPLISCSRYGFFNLINFIFNNCFNVFLFIIRYN</sequence>